<evidence type="ECO:0000256" key="2">
    <source>
        <dbReference type="SAM" id="Phobius"/>
    </source>
</evidence>
<keyword evidence="2" id="KW-0472">Membrane</keyword>
<organism evidence="3 4">
    <name type="scientific">Candidatus Vogelbacteria bacterium RIFOXYB1_FULL_42_16</name>
    <dbReference type="NCBI Taxonomy" id="1802436"/>
    <lineage>
        <taxon>Bacteria</taxon>
        <taxon>Candidatus Vogeliibacteriota</taxon>
    </lineage>
</organism>
<dbReference type="AlphaFoldDB" id="A0A1G2QCS1"/>
<dbReference type="Proteomes" id="UP000176222">
    <property type="component" value="Unassembled WGS sequence"/>
</dbReference>
<evidence type="ECO:0000256" key="1">
    <source>
        <dbReference type="SAM" id="MobiDB-lite"/>
    </source>
</evidence>
<comment type="caution">
    <text evidence="3">The sequence shown here is derived from an EMBL/GenBank/DDBJ whole genome shotgun (WGS) entry which is preliminary data.</text>
</comment>
<dbReference type="STRING" id="1802436.A2370_01495"/>
<keyword evidence="2" id="KW-1133">Transmembrane helix</keyword>
<keyword evidence="2" id="KW-0812">Transmembrane</keyword>
<protein>
    <submittedName>
        <fullName evidence="3">Uncharacterized protein</fullName>
    </submittedName>
</protein>
<proteinExistence type="predicted"/>
<name>A0A1G2QCS1_9BACT</name>
<evidence type="ECO:0000313" key="3">
    <source>
        <dbReference type="EMBL" id="OHA58370.1"/>
    </source>
</evidence>
<feature type="transmembrane region" description="Helical" evidence="2">
    <location>
        <begin position="33"/>
        <end position="58"/>
    </location>
</feature>
<feature type="region of interest" description="Disordered" evidence="1">
    <location>
        <begin position="1"/>
        <end position="24"/>
    </location>
</feature>
<sequence>MDNKLTSFIPKPSTTGPLNTTASRQSAPKVQGAYNFLGVLGFLTLALSLVFVASAFVYRQIILSDIYKPCADNGTCGLAESLKRDRQNLGVETLTRAKRLEMKTANGDSLLNQHIIISPLFRQVLNTLTTEGMSYRQFDFGEKGIVIQGTARRYEDVAFQAQVFGSEQAKGKIQSFNFYDLDLDDKGNVIFKLDLTVEPTILSFSKVVSQ</sequence>
<reference evidence="3 4" key="1">
    <citation type="journal article" date="2016" name="Nat. Commun.">
        <title>Thousands of microbial genomes shed light on interconnected biogeochemical processes in an aquifer system.</title>
        <authorList>
            <person name="Anantharaman K."/>
            <person name="Brown C.T."/>
            <person name="Hug L.A."/>
            <person name="Sharon I."/>
            <person name="Castelle C.J."/>
            <person name="Probst A.J."/>
            <person name="Thomas B.C."/>
            <person name="Singh A."/>
            <person name="Wilkins M.J."/>
            <person name="Karaoz U."/>
            <person name="Brodie E.L."/>
            <person name="Williams K.H."/>
            <person name="Hubbard S.S."/>
            <person name="Banfield J.F."/>
        </authorList>
    </citation>
    <scope>NUCLEOTIDE SEQUENCE [LARGE SCALE GENOMIC DNA]</scope>
</reference>
<gene>
    <name evidence="3" type="ORF">A2370_01495</name>
</gene>
<accession>A0A1G2QCS1</accession>
<evidence type="ECO:0000313" key="4">
    <source>
        <dbReference type="Proteomes" id="UP000176222"/>
    </source>
</evidence>
<dbReference type="EMBL" id="MHTH01000010">
    <property type="protein sequence ID" value="OHA58370.1"/>
    <property type="molecule type" value="Genomic_DNA"/>
</dbReference>